<dbReference type="Proteomes" id="UP000044026">
    <property type="component" value="Unassembled WGS sequence"/>
</dbReference>
<dbReference type="EMBL" id="CDOE01000033">
    <property type="protein sequence ID" value="CEN33299.1"/>
    <property type="molecule type" value="Genomic_DNA"/>
</dbReference>
<accession>A0A0B7H451</accession>
<dbReference type="InterPro" id="IPR007621">
    <property type="entry name" value="TPM_dom"/>
</dbReference>
<dbReference type="RefSeq" id="WP_052456088.1">
    <property type="nucleotide sequence ID" value="NZ_CP022382.1"/>
</dbReference>
<name>A0A0B7H451_9FLAO</name>
<reference evidence="1 2" key="1">
    <citation type="submission" date="2015-01" db="EMBL/GenBank/DDBJ databases">
        <authorList>
            <person name="Xiang T."/>
            <person name="Song Y."/>
            <person name="Huang L."/>
            <person name="Wang B."/>
            <person name="Wu P."/>
        </authorList>
    </citation>
    <scope>NUCLEOTIDE SEQUENCE [LARGE SCALE GENOMIC DNA]</scope>
    <source>
        <strain evidence="1 2">Cc12</strain>
    </source>
</reference>
<dbReference type="GeneID" id="69581467"/>
<dbReference type="AlphaFoldDB" id="A0A0B7H451"/>
<organism evidence="1 2">
    <name type="scientific">Capnocytophaga canimorsus</name>
    <dbReference type="NCBI Taxonomy" id="28188"/>
    <lineage>
        <taxon>Bacteria</taxon>
        <taxon>Pseudomonadati</taxon>
        <taxon>Bacteroidota</taxon>
        <taxon>Flavobacteriia</taxon>
        <taxon>Flavobacteriales</taxon>
        <taxon>Flavobacteriaceae</taxon>
        <taxon>Capnocytophaga</taxon>
    </lineage>
</organism>
<dbReference type="Gene3D" id="3.10.310.50">
    <property type="match status" value="1"/>
</dbReference>
<evidence type="ECO:0000313" key="1">
    <source>
        <dbReference type="EMBL" id="CEN33299.1"/>
    </source>
</evidence>
<dbReference type="Pfam" id="PF04536">
    <property type="entry name" value="TPM_phosphatase"/>
    <property type="match status" value="1"/>
</dbReference>
<dbReference type="PANTHER" id="PTHR30373:SF2">
    <property type="entry name" value="UPF0603 PROTEIN YGCG"/>
    <property type="match status" value="1"/>
</dbReference>
<gene>
    <name evidence="1" type="ORF">CCAN12_390018</name>
</gene>
<evidence type="ECO:0000313" key="2">
    <source>
        <dbReference type="Proteomes" id="UP000044026"/>
    </source>
</evidence>
<dbReference type="PANTHER" id="PTHR30373">
    <property type="entry name" value="UPF0603 PROTEIN YGCG"/>
    <property type="match status" value="1"/>
</dbReference>
<sequence>MKLKKYFLLLISCFVSLTIVAQEFYFTQNGVSVTDVPNPKNSGQAHFVTDMTHLLSQQTINQINMLSQELDEKNEVEYAVVLVDNYDGDTAFNFAFDLFTHWGIGKKGKDTGLLLFISKDTREWRFITGYGLEGILTDAYLKRIGEQYLVPNFKNGNYDAGILETSQIIRQILLAPDAQTELQRLFPAEPPIDYSPYIIWIGFFLLAYVWIHFVQKMTKGTIQVDKSSFFRSLAEGCGCSLVIYLILLFVIYMILEVFVDSLYLILISGSLALAFKYERSYQVIMQSYADEKEKNKAFKKFFTLSFIPMLFSPLAYITALQIIKRFLEAKARFAPPDDSNQWIRQNREWINSKTLSAYLDKGQRREETLGSVKYEIWTNTQTGEVVLKPWNLSKKYTQCPSCGYKTLQKNIRQTIVEPTYTSTGEGEKYDKCNLCYYRFSHGFYTIAKKVQSSSGSGGSFSSRGGGGGGSFGGGSSGGGGAGGRW</sequence>
<protein>
    <submittedName>
        <fullName evidence="1">Uncharacterized protein</fullName>
    </submittedName>
</protein>
<proteinExistence type="predicted"/>